<dbReference type="RefSeq" id="WP_195133973.1">
    <property type="nucleotide sequence ID" value="NZ_JADLQX010000057.1"/>
</dbReference>
<comment type="caution">
    <text evidence="1">The sequence shown here is derived from an EMBL/GenBank/DDBJ whole genome shotgun (WGS) entry which is preliminary data.</text>
</comment>
<name>A0ABS0D1U1_9NOCA</name>
<dbReference type="Proteomes" id="UP000702209">
    <property type="component" value="Unassembled WGS sequence"/>
</dbReference>
<sequence>MTTTEVTTQPTDAERFRHILHTQRAAYLRDGAPSLAARRNDLTRFKAALIARRGAMVGANLA</sequence>
<reference evidence="1 2" key="1">
    <citation type="submission" date="2020-10" db="EMBL/GenBank/DDBJ databases">
        <title>Identification of Nocardia species via Next-generation sequencing and recognition of intraspecies genetic diversity.</title>
        <authorList>
            <person name="Li P."/>
            <person name="Li P."/>
            <person name="Lu B."/>
        </authorList>
    </citation>
    <scope>NUCLEOTIDE SEQUENCE [LARGE SCALE GENOMIC DNA]</scope>
    <source>
        <strain evidence="1 2">BJ06-0157</strain>
    </source>
</reference>
<organism evidence="1 2">
    <name type="scientific">Nocardia amamiensis</name>
    <dbReference type="NCBI Taxonomy" id="404578"/>
    <lineage>
        <taxon>Bacteria</taxon>
        <taxon>Bacillati</taxon>
        <taxon>Actinomycetota</taxon>
        <taxon>Actinomycetes</taxon>
        <taxon>Mycobacteriales</taxon>
        <taxon>Nocardiaceae</taxon>
        <taxon>Nocardia</taxon>
    </lineage>
</organism>
<accession>A0ABS0D1U1</accession>
<evidence type="ECO:0000313" key="2">
    <source>
        <dbReference type="Proteomes" id="UP000702209"/>
    </source>
</evidence>
<keyword evidence="2" id="KW-1185">Reference proteome</keyword>
<proteinExistence type="predicted"/>
<evidence type="ECO:0000313" key="1">
    <source>
        <dbReference type="EMBL" id="MBF6302790.1"/>
    </source>
</evidence>
<protein>
    <submittedName>
        <fullName evidence="1">Uncharacterized protein</fullName>
    </submittedName>
</protein>
<gene>
    <name evidence="1" type="ORF">IU459_35440</name>
</gene>
<dbReference type="EMBL" id="JADLQX010000057">
    <property type="protein sequence ID" value="MBF6302790.1"/>
    <property type="molecule type" value="Genomic_DNA"/>
</dbReference>